<organism evidence="1 2">
    <name type="scientific">Dryococelus australis</name>
    <dbReference type="NCBI Taxonomy" id="614101"/>
    <lineage>
        <taxon>Eukaryota</taxon>
        <taxon>Metazoa</taxon>
        <taxon>Ecdysozoa</taxon>
        <taxon>Arthropoda</taxon>
        <taxon>Hexapoda</taxon>
        <taxon>Insecta</taxon>
        <taxon>Pterygota</taxon>
        <taxon>Neoptera</taxon>
        <taxon>Polyneoptera</taxon>
        <taxon>Phasmatodea</taxon>
        <taxon>Verophasmatodea</taxon>
        <taxon>Anareolatae</taxon>
        <taxon>Phasmatidae</taxon>
        <taxon>Eurycanthinae</taxon>
        <taxon>Dryococelus</taxon>
    </lineage>
</organism>
<dbReference type="InterPro" id="IPR011042">
    <property type="entry name" value="6-blade_b-propeller_TolB-like"/>
</dbReference>
<protein>
    <submittedName>
        <fullName evidence="1">Uncharacterized protein</fullName>
    </submittedName>
</protein>
<dbReference type="Proteomes" id="UP001159363">
    <property type="component" value="Chromosome 10"/>
</dbReference>
<proteinExistence type="predicted"/>
<comment type="caution">
    <text evidence="1">The sequence shown here is derived from an EMBL/GenBank/DDBJ whole genome shotgun (WGS) entry which is preliminary data.</text>
</comment>
<dbReference type="EMBL" id="JARBHB010000011">
    <property type="protein sequence ID" value="KAJ8873052.1"/>
    <property type="molecule type" value="Genomic_DNA"/>
</dbReference>
<accession>A0ABQ9GM19</accession>
<gene>
    <name evidence="1" type="ORF">PR048_026668</name>
</gene>
<name>A0ABQ9GM19_9NEOP</name>
<evidence type="ECO:0000313" key="1">
    <source>
        <dbReference type="EMBL" id="KAJ8873052.1"/>
    </source>
</evidence>
<evidence type="ECO:0000313" key="2">
    <source>
        <dbReference type="Proteomes" id="UP001159363"/>
    </source>
</evidence>
<reference evidence="1 2" key="1">
    <citation type="submission" date="2023-02" db="EMBL/GenBank/DDBJ databases">
        <title>LHISI_Scaffold_Assembly.</title>
        <authorList>
            <person name="Stuart O.P."/>
            <person name="Cleave R."/>
            <person name="Magrath M.J.L."/>
            <person name="Mikheyev A.S."/>
        </authorList>
    </citation>
    <scope>NUCLEOTIDE SEQUENCE [LARGE SCALE GENOMIC DNA]</scope>
    <source>
        <strain evidence="1">Daus_M_001</strain>
        <tissue evidence="1">Leg muscle</tissue>
    </source>
</reference>
<dbReference type="Gene3D" id="2.120.10.30">
    <property type="entry name" value="TolB, C-terminal domain"/>
    <property type="match status" value="1"/>
</dbReference>
<dbReference type="SUPFAM" id="SSF101898">
    <property type="entry name" value="NHL repeat"/>
    <property type="match status" value="1"/>
</dbReference>
<keyword evidence="2" id="KW-1185">Reference proteome</keyword>
<sequence length="97" mass="10700">MLAMWNVGRKLGPSTGLVADHRGVLLYFLPRDHAVVRWDIRQGTLSPKNHTVLLQSPGLLPAVNDLSLSPRWDVWAAAGQRCIQVQKRVSPPPLTSA</sequence>